<evidence type="ECO:0000256" key="3">
    <source>
        <dbReference type="ARBA" id="ARBA00019619"/>
    </source>
</evidence>
<dbReference type="GO" id="GO:0003712">
    <property type="term" value="F:transcription coregulator activity"/>
    <property type="evidence" value="ECO:0007669"/>
    <property type="project" value="UniProtKB-UniRule"/>
</dbReference>
<keyword evidence="6 9" id="KW-0804">Transcription</keyword>
<dbReference type="PANTHER" id="PTHR12809">
    <property type="entry name" value="MEDIATOR COMPLEX SUBUNIT"/>
    <property type="match status" value="1"/>
</dbReference>
<name>A0A9N8V4P9_9GLOM</name>
<accession>A0A9N8V4P9</accession>
<dbReference type="Proteomes" id="UP000789831">
    <property type="component" value="Unassembled WGS sequence"/>
</dbReference>
<evidence type="ECO:0000256" key="4">
    <source>
        <dbReference type="ARBA" id="ARBA00023015"/>
    </source>
</evidence>
<dbReference type="AlphaFoldDB" id="A0A9N8V4P9"/>
<dbReference type="GO" id="GO:0016592">
    <property type="term" value="C:mediator complex"/>
    <property type="evidence" value="ECO:0007669"/>
    <property type="project" value="UniProtKB-UniRule"/>
</dbReference>
<dbReference type="InterPro" id="IPR013947">
    <property type="entry name" value="Mediator_Med14"/>
</dbReference>
<sequence>MAEGPQIQQQLQHEPSHEPQEWIDLRSVVADTITRSYVNLGQTNRQEFSKLYATVQFAKDAEIMRKCQEYHKSLQGEKVYKDKLVHDWGFYASWIHNSNAKNPDLHTAIDVLTSGTYQRFPTVIKQKLVRERLTDEQVKETLEKQNYELQMWLSLYEVVPPAFANHKVYDGRVMFRVENEFEISLTRCFYKQRTPQQKLKEQQEKERKIQQEVEFKRRLDDPEDLTAQSDFQAYLQEKKKDPRKVPVINDKWEVVDLKFYVHSKPDKWLAQTPMGLGQKFLDWAILRSNQILTPTTPLKEIPEKIPKNKAKEAQSYLPNYMRRQDTKPAEWWEKASTAPFLPLVTLHDFLHETCLVHQLHVMKTQLIHLQAGRWINNIQMEFDETNPSSIKIYYWRWKHFAMKGDRSVKGINSAIQNEKKALETYKKFHEKGRAPQIQDPPQPSTSDWIEITMIDDYSEESCINFHKNRLSKTNYAMETSRIKFGGVRNHQGLVYPTRRFQVKWSGFPKSKEKNSTRIIPWKFDSTNINIEYLLLHVIRTHADLVIRKFKEIVTDMLNRGNSFLEESDIEITHGRDGCVSYNYSAFRFPDYNQDIDYNAKKYWMTPVMRVRMTSDKWIDVSVDLRHGKIVFERNHKGFHNVILKSCNTDITDTPDTIVAMLCQLKNETLMEEVIAWAKQLGLPIDEELHLRRGDMQRFSSDTRFFKFFRFIPYPDYYLVAGTINCKLHYWLISIKEFEREPLTYIMDYLAIRPKRTIADITPLNLDNWRSTFNYSEEDEETHENLEMRPRKKRRLDKLQELKNASEDRCEENLNALAKAVALCRAHIAHLKLVPQLASHKLSYSIPTDDDMSTVNDHRHTTFYLTNSVPVLKLNKKELLARVPNANDNSLIIFDDICMRTVGWLLHNSLACSLVVKIRIKLDILPSINRHLFSDHANFDPVTSVLSLRYENLGTCIKDFLKDWHDIVMISILALQVHSNTLRGNEEILLKSFNFKSLVFVYAKVSLEFLNNHNSQGGKNPHQRIKDHLQKTFNFQCDINTLLTTLNRTINTLCVLEELENKQGLVGAPHIRIIPKSETLIRVIWVAGLRSRPNRRRVATSNRPASTNNMGINLEILDDGRIYVSDATVTLTKWEKNRLHKHGNLVPIPVIIPQELSQLISNSEESVKRTVIEFENGFIADHHLVAKFLPVLNSRIQQQQQ</sequence>
<evidence type="ECO:0000256" key="8">
    <source>
        <dbReference type="ARBA" id="ARBA00032007"/>
    </source>
</evidence>
<organism evidence="11 12">
    <name type="scientific">Ambispora gerdemannii</name>
    <dbReference type="NCBI Taxonomy" id="144530"/>
    <lineage>
        <taxon>Eukaryota</taxon>
        <taxon>Fungi</taxon>
        <taxon>Fungi incertae sedis</taxon>
        <taxon>Mucoromycota</taxon>
        <taxon>Glomeromycotina</taxon>
        <taxon>Glomeromycetes</taxon>
        <taxon>Archaeosporales</taxon>
        <taxon>Ambisporaceae</taxon>
        <taxon>Ambispora</taxon>
    </lineage>
</organism>
<dbReference type="EMBL" id="CAJVPL010000034">
    <property type="protein sequence ID" value="CAG8436564.1"/>
    <property type="molecule type" value="Genomic_DNA"/>
</dbReference>
<feature type="domain" description="Mediator complex subunit MED14 N-terminal" evidence="10">
    <location>
        <begin position="38"/>
        <end position="186"/>
    </location>
</feature>
<comment type="subunit">
    <text evidence="9">Component of the Mediator complex.</text>
</comment>
<evidence type="ECO:0000256" key="1">
    <source>
        <dbReference type="ARBA" id="ARBA00004123"/>
    </source>
</evidence>
<reference evidence="11" key="1">
    <citation type="submission" date="2021-06" db="EMBL/GenBank/DDBJ databases">
        <authorList>
            <person name="Kallberg Y."/>
            <person name="Tangrot J."/>
            <person name="Rosling A."/>
        </authorList>
    </citation>
    <scope>NUCLEOTIDE SEQUENCE</scope>
    <source>
        <strain evidence="11">MT106</strain>
    </source>
</reference>
<dbReference type="InterPro" id="IPR055122">
    <property type="entry name" value="Med14_N"/>
</dbReference>
<evidence type="ECO:0000313" key="12">
    <source>
        <dbReference type="Proteomes" id="UP000789831"/>
    </source>
</evidence>
<gene>
    <name evidence="11" type="ORF">AGERDE_LOCUS671</name>
</gene>
<keyword evidence="5 9" id="KW-0010">Activator</keyword>
<evidence type="ECO:0000313" key="11">
    <source>
        <dbReference type="EMBL" id="CAG8436564.1"/>
    </source>
</evidence>
<keyword evidence="4 9" id="KW-0805">Transcription regulation</keyword>
<evidence type="ECO:0000256" key="9">
    <source>
        <dbReference type="RuleBase" id="RU365082"/>
    </source>
</evidence>
<dbReference type="PANTHER" id="PTHR12809:SF2">
    <property type="entry name" value="MEDIATOR OF RNA POLYMERASE II TRANSCRIPTION SUBUNIT 14"/>
    <property type="match status" value="1"/>
</dbReference>
<comment type="function">
    <text evidence="9">Component of the Mediator complex, a coactivator involved in the regulated transcription of nearly all RNA polymerase II-dependent genes. Mediator functions as a bridge to convey information from gene-specific regulatory proteins to the basal RNA polymerase II transcription machinery. Mediator is recruited to promoters by direct interactions with regulatory proteins and serves as a scaffold for the assembly of a functional preinitiation complex with RNA polymerase II and the general transcription factors.</text>
</comment>
<dbReference type="OrthoDB" id="205099at2759"/>
<dbReference type="GO" id="GO:0006357">
    <property type="term" value="P:regulation of transcription by RNA polymerase II"/>
    <property type="evidence" value="ECO:0007669"/>
    <property type="project" value="InterPro"/>
</dbReference>
<comment type="subcellular location">
    <subcellularLocation>
        <location evidence="1 9">Nucleus</location>
    </subcellularLocation>
</comment>
<evidence type="ECO:0000256" key="2">
    <source>
        <dbReference type="ARBA" id="ARBA00007813"/>
    </source>
</evidence>
<dbReference type="Pfam" id="PF08638">
    <property type="entry name" value="Med14"/>
    <property type="match status" value="1"/>
</dbReference>
<evidence type="ECO:0000256" key="7">
    <source>
        <dbReference type="ARBA" id="ARBA00023242"/>
    </source>
</evidence>
<evidence type="ECO:0000256" key="5">
    <source>
        <dbReference type="ARBA" id="ARBA00023159"/>
    </source>
</evidence>
<evidence type="ECO:0000259" key="10">
    <source>
        <dbReference type="Pfam" id="PF08638"/>
    </source>
</evidence>
<comment type="caution">
    <text evidence="11">The sequence shown here is derived from an EMBL/GenBank/DDBJ whole genome shotgun (WGS) entry which is preliminary data.</text>
</comment>
<proteinExistence type="inferred from homology"/>
<keyword evidence="7 9" id="KW-0539">Nucleus</keyword>
<comment type="similarity">
    <text evidence="2 9">Belongs to the Mediator complex subunit 14 family.</text>
</comment>
<evidence type="ECO:0000256" key="6">
    <source>
        <dbReference type="ARBA" id="ARBA00023163"/>
    </source>
</evidence>
<protein>
    <recommendedName>
        <fullName evidence="3 9">Mediator of RNA polymerase II transcription subunit 14</fullName>
    </recommendedName>
    <alternativeName>
        <fullName evidence="8 9">Mediator complex subunit 14</fullName>
    </alternativeName>
</protein>
<keyword evidence="12" id="KW-1185">Reference proteome</keyword>
<dbReference type="GO" id="GO:0070847">
    <property type="term" value="C:core mediator complex"/>
    <property type="evidence" value="ECO:0007669"/>
    <property type="project" value="TreeGrafter"/>
</dbReference>